<dbReference type="RefSeq" id="WP_015253434.1">
    <property type="nucleotide sequence ID" value="NC_019897.1"/>
</dbReference>
<dbReference type="AlphaFoldDB" id="L0EBX1"/>
<dbReference type="InterPro" id="IPR013783">
    <property type="entry name" value="Ig-like_fold"/>
</dbReference>
<evidence type="ECO:0000256" key="6">
    <source>
        <dbReference type="ARBA" id="ARBA00022525"/>
    </source>
</evidence>
<evidence type="ECO:0000256" key="3">
    <source>
        <dbReference type="ARBA" id="ARBA00004740"/>
    </source>
</evidence>
<protein>
    <recommendedName>
        <fullName evidence="11">Beta-mannosidase B</fullName>
        <ecNumber evidence="5">3.2.1.25</ecNumber>
    </recommendedName>
    <alternativeName>
        <fullName evidence="12">Mannanase B</fullName>
    </alternativeName>
</protein>
<dbReference type="InterPro" id="IPR008979">
    <property type="entry name" value="Galactose-bd-like_sf"/>
</dbReference>
<dbReference type="FunFam" id="3.20.20.80:FF:000050">
    <property type="entry name" value="Beta-mannosidase B"/>
    <property type="match status" value="1"/>
</dbReference>
<dbReference type="eggNOG" id="COG3250">
    <property type="taxonomic scope" value="Bacteria"/>
</dbReference>
<dbReference type="Proteomes" id="UP000010795">
    <property type="component" value="Chromosome"/>
</dbReference>
<evidence type="ECO:0000256" key="8">
    <source>
        <dbReference type="ARBA" id="ARBA00023180"/>
    </source>
</evidence>
<evidence type="ECO:0000256" key="5">
    <source>
        <dbReference type="ARBA" id="ARBA00012754"/>
    </source>
</evidence>
<evidence type="ECO:0000259" key="14">
    <source>
        <dbReference type="Pfam" id="PF17753"/>
    </source>
</evidence>
<dbReference type="HOGENOM" id="CLU_005015_3_2_9"/>
<name>L0EBX1_THECK</name>
<dbReference type="InterPro" id="IPR050887">
    <property type="entry name" value="Beta-mannosidase_GH2"/>
</dbReference>
<evidence type="ECO:0000256" key="9">
    <source>
        <dbReference type="ARBA" id="ARBA00023295"/>
    </source>
</evidence>
<dbReference type="Gene3D" id="2.60.120.260">
    <property type="entry name" value="Galactose-binding domain-like"/>
    <property type="match status" value="1"/>
</dbReference>
<dbReference type="SUPFAM" id="SSF49303">
    <property type="entry name" value="beta-Galactosidase/glucuronidase domain"/>
    <property type="match status" value="3"/>
</dbReference>
<feature type="domain" description="Beta-mannosidase Ig-fold" evidence="14">
    <location>
        <begin position="773"/>
        <end position="829"/>
    </location>
</feature>
<dbReference type="Gene3D" id="2.60.40.10">
    <property type="entry name" value="Immunoglobulins"/>
    <property type="match status" value="3"/>
</dbReference>
<dbReference type="Pfam" id="PF22666">
    <property type="entry name" value="Glyco_hydro_2_N2"/>
    <property type="match status" value="1"/>
</dbReference>
<evidence type="ECO:0000256" key="12">
    <source>
        <dbReference type="ARBA" id="ARBA00041614"/>
    </source>
</evidence>
<organism evidence="17 18">
    <name type="scientific">Thermobacillus composti (strain DSM 18247 / JCM 13945 / KWC4)</name>
    <dbReference type="NCBI Taxonomy" id="717605"/>
    <lineage>
        <taxon>Bacteria</taxon>
        <taxon>Bacillati</taxon>
        <taxon>Bacillota</taxon>
        <taxon>Bacilli</taxon>
        <taxon>Bacillales</taxon>
        <taxon>Paenibacillaceae</taxon>
        <taxon>Thermobacillus</taxon>
    </lineage>
</organism>
<dbReference type="PANTHER" id="PTHR43730">
    <property type="entry name" value="BETA-MANNOSIDASE"/>
    <property type="match status" value="1"/>
</dbReference>
<dbReference type="EMBL" id="CP003255">
    <property type="protein sequence ID" value="AGA56670.1"/>
    <property type="molecule type" value="Genomic_DNA"/>
</dbReference>
<dbReference type="GO" id="GO:0006516">
    <property type="term" value="P:glycoprotein catabolic process"/>
    <property type="evidence" value="ECO:0007669"/>
    <property type="project" value="TreeGrafter"/>
</dbReference>
<dbReference type="InterPro" id="IPR041447">
    <property type="entry name" value="Mannosidase_ig"/>
</dbReference>
<evidence type="ECO:0000313" key="18">
    <source>
        <dbReference type="Proteomes" id="UP000010795"/>
    </source>
</evidence>
<evidence type="ECO:0000259" key="15">
    <source>
        <dbReference type="Pfam" id="PF17786"/>
    </source>
</evidence>
<feature type="domain" description="Beta-mannosidase-like galactose-binding" evidence="16">
    <location>
        <begin position="29"/>
        <end position="185"/>
    </location>
</feature>
<comment type="pathway">
    <text evidence="3">Glycan metabolism; N-glycan degradation.</text>
</comment>
<keyword evidence="18" id="KW-1185">Reference proteome</keyword>
<dbReference type="EC" id="3.2.1.25" evidence="5"/>
<dbReference type="GO" id="GO:0004567">
    <property type="term" value="F:beta-mannosidase activity"/>
    <property type="evidence" value="ECO:0007669"/>
    <property type="project" value="UniProtKB-EC"/>
</dbReference>
<dbReference type="Pfam" id="PF17753">
    <property type="entry name" value="Ig_mannosidase"/>
    <property type="match status" value="1"/>
</dbReference>
<evidence type="ECO:0000256" key="10">
    <source>
        <dbReference type="ARBA" id="ARBA00038429"/>
    </source>
</evidence>
<evidence type="ECO:0000256" key="4">
    <source>
        <dbReference type="ARBA" id="ARBA00011738"/>
    </source>
</evidence>
<sequence length="853" mass="97942">MKLAGNWKLQWFEPGTRAPLEIASPDFTDYFWLDAKVPGDVHSTLVRKKVIDDPFVGHNDMKCRWVEDKEWWYRTRFAWDGEPEDDEVVELLFEGLDTFATVYLNGLELGRTENMLVEHAFDVTGLLREGDNVLAVRFDPVHLPVRDKEKNYWCGFEKDRIWVRKAAMNFGWDWGPRLATVGIWKDVHLRKWRKARIFSVFPRTAAVLDGRAVVEVDAEILRRPCGGEPLTVEVSLTGDGRSVTGCAGLTADGRSLFADVRLPGQKATIVLEVDRPKLWWTHDLGEPFLYRLTVALKDAEGHVLDRVEQDFGIRELVLEERHESGENLFCFRLNGVRVFAKGANWIPVHSFIGAAEDERYKKLLALARDAGMNMLRVWGGGIYEKDVFYRECDRLGILVWQDFMFANALYPDYNRNFMANVCDEAAKAIRRLRKYTCIALWCGNNEIDWLYEREKTAGRITTPLYGRKIWHELIPELLHELDPTRVYRPSTPYGGNDHNAEDVGNRHNWQVWHGNVEPRKFGEPALQNISVEGVSFKNYKKDRTRFSNEFGMHASSNRHTLERYIPEGEFYWQSEEMAYRNKDIFHEKGMLLMEGYTGVPRDLDQYIRYSMLTQAEGLKYGIEHYRRRKPFTAGALIWQLNDCWPGTSWSLIDYGLLPKASYYYARKFFAPVAASIDHDPGKPLAVWLVNDLQEAVEDELVLEVVTFEGRVVRTEAVAVSVGPNEARKLAEYAEEELLGGAAPDAVAVRLRSHGGRFPDNVYYLRDFKDLRFPPAQLSVERSAERRTIAVTADRLARFVMLDIPQEEVVCSDNFFDLFPGESRTIELRHLSGGEIRIEAIAVSAINGEAEAGG</sequence>
<dbReference type="SUPFAM" id="SSF49785">
    <property type="entry name" value="Galactose-binding domain-like"/>
    <property type="match status" value="1"/>
</dbReference>
<keyword evidence="9" id="KW-0326">Glycosidase</keyword>
<dbReference type="InterPro" id="IPR036156">
    <property type="entry name" value="Beta-gal/glucu_dom_sf"/>
</dbReference>
<comment type="subcellular location">
    <subcellularLocation>
        <location evidence="2">Secreted</location>
    </subcellularLocation>
</comment>
<dbReference type="KEGG" id="tco:Theco_0450"/>
<evidence type="ECO:0000313" key="17">
    <source>
        <dbReference type="EMBL" id="AGA56670.1"/>
    </source>
</evidence>
<dbReference type="PANTHER" id="PTHR43730:SF1">
    <property type="entry name" value="BETA-MANNOSIDASE"/>
    <property type="match status" value="1"/>
</dbReference>
<feature type="domain" description="Glycoside hydrolase family 2 immunoglobulin-like beta-sandwich" evidence="13">
    <location>
        <begin position="197"/>
        <end position="314"/>
    </location>
</feature>
<evidence type="ECO:0000256" key="7">
    <source>
        <dbReference type="ARBA" id="ARBA00022801"/>
    </source>
</evidence>
<dbReference type="Pfam" id="PF00703">
    <property type="entry name" value="Glyco_hydro_2"/>
    <property type="match status" value="1"/>
</dbReference>
<evidence type="ECO:0000256" key="1">
    <source>
        <dbReference type="ARBA" id="ARBA00000829"/>
    </source>
</evidence>
<dbReference type="InterPro" id="IPR017853">
    <property type="entry name" value="GH"/>
</dbReference>
<dbReference type="SUPFAM" id="SSF51445">
    <property type="entry name" value="(Trans)glycosidases"/>
    <property type="match status" value="1"/>
</dbReference>
<dbReference type="GO" id="GO:0005576">
    <property type="term" value="C:extracellular region"/>
    <property type="evidence" value="ECO:0007669"/>
    <property type="project" value="UniProtKB-SubCell"/>
</dbReference>
<evidence type="ECO:0000256" key="2">
    <source>
        <dbReference type="ARBA" id="ARBA00004613"/>
    </source>
</evidence>
<dbReference type="Gene3D" id="3.20.20.80">
    <property type="entry name" value="Glycosidases"/>
    <property type="match status" value="1"/>
</dbReference>
<dbReference type="GO" id="GO:0005975">
    <property type="term" value="P:carbohydrate metabolic process"/>
    <property type="evidence" value="ECO:0007669"/>
    <property type="project" value="InterPro"/>
</dbReference>
<accession>L0EBX1</accession>
<dbReference type="Pfam" id="PF17786">
    <property type="entry name" value="Mannosidase_ig"/>
    <property type="match status" value="1"/>
</dbReference>
<dbReference type="InterPro" id="IPR006102">
    <property type="entry name" value="Ig-like_GH2"/>
</dbReference>
<evidence type="ECO:0000259" key="13">
    <source>
        <dbReference type="Pfam" id="PF00703"/>
    </source>
</evidence>
<dbReference type="InterPro" id="IPR041625">
    <property type="entry name" value="Beta-mannosidase_Ig"/>
</dbReference>
<proteinExistence type="inferred from homology"/>
<comment type="subunit">
    <text evidence="4">Homodimer.</text>
</comment>
<reference evidence="18" key="1">
    <citation type="submission" date="2012-01" db="EMBL/GenBank/DDBJ databases">
        <title>Complete sequence of chromosome of Thermobacillus composti KWC4.</title>
        <authorList>
            <person name="Lucas S."/>
            <person name="Han J."/>
            <person name="Lapidus A."/>
            <person name="Cheng J.-F."/>
            <person name="Goodwin L."/>
            <person name="Pitluck S."/>
            <person name="Peters L."/>
            <person name="Ovchinnikova G."/>
            <person name="Teshima H."/>
            <person name="Detter J.C."/>
            <person name="Han C."/>
            <person name="Tapia R."/>
            <person name="Land M."/>
            <person name="Hauser L."/>
            <person name="Kyrpides N."/>
            <person name="Ivanova N."/>
            <person name="Pagani I."/>
            <person name="Anderson I."/>
            <person name="Woyke T."/>
        </authorList>
    </citation>
    <scope>NUCLEOTIDE SEQUENCE [LARGE SCALE GENOMIC DNA]</scope>
    <source>
        <strain evidence="18">DSM 18247 / JCM 13945 / KWC4</strain>
    </source>
</reference>
<comment type="similarity">
    <text evidence="10">Belongs to the glycosyl hydrolase 2 family. Beta-mannosidase B subfamily.</text>
</comment>
<comment type="catalytic activity">
    <reaction evidence="1">
        <text>Hydrolysis of terminal, non-reducing beta-D-mannose residues in beta-D-mannosides.</text>
        <dbReference type="EC" id="3.2.1.25"/>
    </reaction>
</comment>
<keyword evidence="6" id="KW-0964">Secreted</keyword>
<dbReference type="STRING" id="717605.Theco_0450"/>
<feature type="domain" description="Mannosidase Ig/CBM-like" evidence="15">
    <location>
        <begin position="684"/>
        <end position="769"/>
    </location>
</feature>
<keyword evidence="7" id="KW-0378">Hydrolase</keyword>
<gene>
    <name evidence="17" type="ordered locus">Theco_0450</name>
</gene>
<keyword evidence="8" id="KW-0325">Glycoprotein</keyword>
<evidence type="ECO:0000256" key="11">
    <source>
        <dbReference type="ARBA" id="ARBA00041069"/>
    </source>
</evidence>
<evidence type="ECO:0000259" key="16">
    <source>
        <dbReference type="Pfam" id="PF22666"/>
    </source>
</evidence>
<dbReference type="InterPro" id="IPR054593">
    <property type="entry name" value="Beta-mannosidase-like_N2"/>
</dbReference>
<dbReference type="OrthoDB" id="9801077at2"/>